<dbReference type="NCBIfam" id="NF003699">
    <property type="entry name" value="PRK05312.1"/>
    <property type="match status" value="1"/>
</dbReference>
<dbReference type="GO" id="GO:0050897">
    <property type="term" value="F:cobalt ion binding"/>
    <property type="evidence" value="ECO:0007669"/>
    <property type="project" value="UniProtKB-UniRule"/>
</dbReference>
<dbReference type="PANTHER" id="PTHR30004">
    <property type="entry name" value="4-HYDROXYTHREONINE-4-PHOSPHATE DEHYDROGENASE"/>
    <property type="match status" value="1"/>
</dbReference>
<evidence type="ECO:0000256" key="5">
    <source>
        <dbReference type="ARBA" id="ARBA00023027"/>
    </source>
</evidence>
<dbReference type="GO" id="GO:0008270">
    <property type="term" value="F:zinc ion binding"/>
    <property type="evidence" value="ECO:0007669"/>
    <property type="project" value="UniProtKB-UniRule"/>
</dbReference>
<evidence type="ECO:0000313" key="9">
    <source>
        <dbReference type="Proteomes" id="UP000558284"/>
    </source>
</evidence>
<dbReference type="Gene3D" id="3.40.718.10">
    <property type="entry name" value="Isopropylmalate Dehydrogenase"/>
    <property type="match status" value="1"/>
</dbReference>
<comment type="caution">
    <text evidence="8">The sequence shown here is derived from an EMBL/GenBank/DDBJ whole genome shotgun (WGS) entry which is preliminary data.</text>
</comment>
<comment type="subcellular location">
    <subcellularLocation>
        <location evidence="7">Cytoplasm</location>
    </subcellularLocation>
</comment>
<comment type="catalytic activity">
    <reaction evidence="7">
        <text>4-(phosphooxy)-L-threonine + NAD(+) = 3-amino-2-oxopropyl phosphate + CO2 + NADH</text>
        <dbReference type="Rhea" id="RHEA:32275"/>
        <dbReference type="ChEBI" id="CHEBI:16526"/>
        <dbReference type="ChEBI" id="CHEBI:57279"/>
        <dbReference type="ChEBI" id="CHEBI:57540"/>
        <dbReference type="ChEBI" id="CHEBI:57945"/>
        <dbReference type="ChEBI" id="CHEBI:58452"/>
        <dbReference type="EC" id="1.1.1.262"/>
    </reaction>
</comment>
<dbReference type="GO" id="GO:0050570">
    <property type="term" value="F:4-hydroxythreonine-4-phosphate dehydrogenase activity"/>
    <property type="evidence" value="ECO:0007669"/>
    <property type="project" value="UniProtKB-UniRule"/>
</dbReference>
<gene>
    <name evidence="7 8" type="primary">pdxA</name>
    <name evidence="8" type="ORF">H0241_18250</name>
</gene>
<comment type="pathway">
    <text evidence="7">Cofactor biosynthesis; pyridoxine 5'-phosphate biosynthesis; pyridoxine 5'-phosphate from D-erythrose 4-phosphate: step 4/5.</text>
</comment>
<dbReference type="AlphaFoldDB" id="A0A838B948"/>
<feature type="binding site" evidence="7">
    <location>
        <position position="219"/>
    </location>
    <ligand>
        <name>a divalent metal cation</name>
        <dbReference type="ChEBI" id="CHEBI:60240"/>
        <note>ligand shared between dimeric partners</note>
    </ligand>
</feature>
<dbReference type="Proteomes" id="UP000558284">
    <property type="component" value="Unassembled WGS sequence"/>
</dbReference>
<keyword evidence="5 7" id="KW-0520">NAD</keyword>
<reference evidence="8 9" key="1">
    <citation type="submission" date="2020-07" db="EMBL/GenBank/DDBJ databases">
        <title>Definition of the novel symbiovar canariense within Mesorhizobium novociceri, a new species of genus Mesorhizobium nodulating Cicer canariense in the Caldera de Taburiente National Park (La Palma, Canary Islands).</title>
        <authorList>
            <person name="Leon-Barrios M."/>
            <person name="Perez-Yepez J."/>
            <person name="Flores-Felix J.D."/>
            <person name="Ramirez-Baena M.H."/>
            <person name="Pulido-Suarez L."/>
            <person name="Igual J.M."/>
            <person name="Velazquez E."/>
            <person name="Peix A."/>
        </authorList>
    </citation>
    <scope>NUCLEOTIDE SEQUENCE [LARGE SCALE GENOMIC DNA]</scope>
    <source>
        <strain evidence="8 9">CCANP35</strain>
    </source>
</reference>
<dbReference type="SUPFAM" id="SSF53659">
    <property type="entry name" value="Isocitrate/Isopropylmalate dehydrogenase-like"/>
    <property type="match status" value="1"/>
</dbReference>
<keyword evidence="6 7" id="KW-0664">Pyridoxine biosynthesis</keyword>
<organism evidence="8 9">
    <name type="scientific">Mesorhizobium neociceri</name>
    <dbReference type="NCBI Taxonomy" id="1307853"/>
    <lineage>
        <taxon>Bacteria</taxon>
        <taxon>Pseudomonadati</taxon>
        <taxon>Pseudomonadota</taxon>
        <taxon>Alphaproteobacteria</taxon>
        <taxon>Hyphomicrobiales</taxon>
        <taxon>Phyllobacteriaceae</taxon>
        <taxon>Mesorhizobium</taxon>
    </lineage>
</organism>
<dbReference type="EMBL" id="JACDTY010000008">
    <property type="protein sequence ID" value="MBA1142194.1"/>
    <property type="molecule type" value="Genomic_DNA"/>
</dbReference>
<sequence>MRVTELPLALSVGDPSGVGPEIAIAAWQSARGSGAAPFYLLADPALIAARARRLGAEVAIVETVPAQAADVFQHALPVVPLAARFTDNPGRPDPTNAAGTIEAIDRAVADCLAGHAAAVVTCPIAKKPLYDAGFGFPGHTEYLAHLASLHTGGVVTPVMLLAGPELRTVPVTIHIALAEVPKALTTELIVATARITAADLANRFGIARPRLALAGLNPHAGESGAMGTEDERIIRPAVDILRAQGIDAFGPLPADTMFHARARAGYDVAICMYHDQALIPAKALAFDEAVNVTLGLPFIRTSPDHGTAFDIAGKGVARPDSLIAALKLARRLADTGTKVAAA</sequence>
<feature type="binding site" evidence="7">
    <location>
        <position position="140"/>
    </location>
    <ligand>
        <name>substrate</name>
    </ligand>
</feature>
<comment type="similarity">
    <text evidence="7">Belongs to the PdxA family.</text>
</comment>
<dbReference type="GO" id="GO:0008615">
    <property type="term" value="P:pyridoxine biosynthetic process"/>
    <property type="evidence" value="ECO:0007669"/>
    <property type="project" value="UniProtKB-UniRule"/>
</dbReference>
<feature type="binding site" evidence="7">
    <location>
        <position position="139"/>
    </location>
    <ligand>
        <name>substrate</name>
    </ligand>
</feature>
<evidence type="ECO:0000256" key="2">
    <source>
        <dbReference type="ARBA" id="ARBA00022723"/>
    </source>
</evidence>
<feature type="binding site" evidence="7">
    <location>
        <position position="282"/>
    </location>
    <ligand>
        <name>substrate</name>
    </ligand>
</feature>
<protein>
    <recommendedName>
        <fullName evidence="7">4-hydroxythreonine-4-phosphate dehydrogenase</fullName>
        <ecNumber evidence="7">1.1.1.262</ecNumber>
    </recommendedName>
    <alternativeName>
        <fullName evidence="7">4-(phosphohydroxy)-L-threonine dehydrogenase</fullName>
    </alternativeName>
</protein>
<dbReference type="RefSeq" id="WP_181059036.1">
    <property type="nucleotide sequence ID" value="NZ_JACDTY010000008.1"/>
</dbReference>
<dbReference type="Pfam" id="PF04166">
    <property type="entry name" value="PdxA"/>
    <property type="match status" value="1"/>
</dbReference>
<dbReference type="UniPathway" id="UPA00244">
    <property type="reaction ID" value="UER00312"/>
</dbReference>
<dbReference type="GO" id="GO:0000287">
    <property type="term" value="F:magnesium ion binding"/>
    <property type="evidence" value="ECO:0007669"/>
    <property type="project" value="UniProtKB-UniRule"/>
</dbReference>
<comment type="miscellaneous">
    <text evidence="7">The active site is located at the dimer interface.</text>
</comment>
<dbReference type="NCBIfam" id="TIGR00557">
    <property type="entry name" value="pdxA"/>
    <property type="match status" value="1"/>
</dbReference>
<accession>A0A838B948</accession>
<evidence type="ECO:0000256" key="7">
    <source>
        <dbReference type="HAMAP-Rule" id="MF_00536"/>
    </source>
</evidence>
<name>A0A838B948_9HYPH</name>
<keyword evidence="7" id="KW-0862">Zinc</keyword>
<proteinExistence type="inferred from homology"/>
<feature type="binding site" evidence="7">
    <location>
        <position position="274"/>
    </location>
    <ligand>
        <name>a divalent metal cation</name>
        <dbReference type="ChEBI" id="CHEBI:60240"/>
        <note>ligand shared between dimeric partners</note>
    </ligand>
</feature>
<keyword evidence="7" id="KW-0170">Cobalt</keyword>
<comment type="cofactor">
    <cofactor evidence="7">
        <name>Zn(2+)</name>
        <dbReference type="ChEBI" id="CHEBI:29105"/>
    </cofactor>
    <cofactor evidence="7">
        <name>Mg(2+)</name>
        <dbReference type="ChEBI" id="CHEBI:18420"/>
    </cofactor>
    <cofactor evidence="7">
        <name>Co(2+)</name>
        <dbReference type="ChEBI" id="CHEBI:48828"/>
    </cofactor>
    <text evidence="7">Binds 1 divalent metal cation per subunit. Can use ions such as Zn(2+), Mg(2+) or Co(2+).</text>
</comment>
<evidence type="ECO:0000313" key="8">
    <source>
        <dbReference type="EMBL" id="MBA1142194.1"/>
    </source>
</evidence>
<evidence type="ECO:0000256" key="4">
    <source>
        <dbReference type="ARBA" id="ARBA00023002"/>
    </source>
</evidence>
<keyword evidence="9" id="KW-1185">Reference proteome</keyword>
<keyword evidence="7" id="KW-0460">Magnesium</keyword>
<keyword evidence="4 7" id="KW-0560">Oxidoreductase</keyword>
<dbReference type="GO" id="GO:0042823">
    <property type="term" value="P:pyridoxal phosphate biosynthetic process"/>
    <property type="evidence" value="ECO:0007669"/>
    <property type="project" value="UniProtKB-UniRule"/>
</dbReference>
<keyword evidence="1 7" id="KW-0963">Cytoplasm</keyword>
<dbReference type="PANTHER" id="PTHR30004:SF6">
    <property type="entry name" value="D-THREONATE 4-PHOSPHATE DEHYDROGENASE"/>
    <property type="match status" value="1"/>
</dbReference>
<dbReference type="HAMAP" id="MF_00536">
    <property type="entry name" value="PdxA"/>
    <property type="match status" value="1"/>
</dbReference>
<evidence type="ECO:0000256" key="1">
    <source>
        <dbReference type="ARBA" id="ARBA00022490"/>
    </source>
</evidence>
<dbReference type="EC" id="1.1.1.262" evidence="7"/>
<dbReference type="GO" id="GO:0005737">
    <property type="term" value="C:cytoplasm"/>
    <property type="evidence" value="ECO:0007669"/>
    <property type="project" value="UniProtKB-SubCell"/>
</dbReference>
<dbReference type="GO" id="GO:0051287">
    <property type="term" value="F:NAD binding"/>
    <property type="evidence" value="ECO:0007669"/>
    <property type="project" value="InterPro"/>
</dbReference>
<feature type="binding site" evidence="7">
    <location>
        <position position="174"/>
    </location>
    <ligand>
        <name>a divalent metal cation</name>
        <dbReference type="ChEBI" id="CHEBI:60240"/>
        <note>ligand shared between dimeric partners</note>
    </ligand>
</feature>
<keyword evidence="3 7" id="KW-0521">NADP</keyword>
<comment type="function">
    <text evidence="7">Catalyzes the NAD(P)-dependent oxidation of 4-(phosphooxy)-L-threonine (HTP) into 2-amino-3-oxo-4-(phosphooxy)butyric acid which spontaneously decarboxylates to form 3-amino-2-oxopropyl phosphate (AHAP).</text>
</comment>
<feature type="binding site" evidence="7">
    <location>
        <position position="300"/>
    </location>
    <ligand>
        <name>substrate</name>
    </ligand>
</feature>
<dbReference type="InterPro" id="IPR005255">
    <property type="entry name" value="PdxA_fam"/>
</dbReference>
<keyword evidence="2 7" id="KW-0479">Metal-binding</keyword>
<comment type="subunit">
    <text evidence="7">Homodimer.</text>
</comment>
<feature type="binding site" evidence="7">
    <location>
        <position position="291"/>
    </location>
    <ligand>
        <name>substrate</name>
    </ligand>
</feature>
<dbReference type="InterPro" id="IPR037510">
    <property type="entry name" value="PdxA"/>
</dbReference>
<evidence type="ECO:0000256" key="3">
    <source>
        <dbReference type="ARBA" id="ARBA00022857"/>
    </source>
</evidence>
<evidence type="ECO:0000256" key="6">
    <source>
        <dbReference type="ARBA" id="ARBA00023096"/>
    </source>
</evidence>